<dbReference type="AlphaFoldDB" id="A0A0G0IFV9"/>
<dbReference type="Proteomes" id="UP000034231">
    <property type="component" value="Unassembled WGS sequence"/>
</dbReference>
<feature type="transmembrane region" description="Helical" evidence="1">
    <location>
        <begin position="15"/>
        <end position="36"/>
    </location>
</feature>
<name>A0A0G0IFV9_9BACT</name>
<sequence length="72" mass="8303">MFPDFTNYLVLVEKIFGIVGSLIYLIFALVIVKQVNTMTRNVRDKFNGILIVFSYIHLVVAILLVFLAWIIL</sequence>
<evidence type="ECO:0000313" key="3">
    <source>
        <dbReference type="Proteomes" id="UP000034231"/>
    </source>
</evidence>
<keyword evidence="1" id="KW-0472">Membrane</keyword>
<gene>
    <name evidence="2" type="ORF">US68_C0010G0018</name>
</gene>
<dbReference type="Pfam" id="PF18901">
    <property type="entry name" value="DUF5657"/>
    <property type="match status" value="1"/>
</dbReference>
<feature type="transmembrane region" description="Helical" evidence="1">
    <location>
        <begin position="48"/>
        <end position="71"/>
    </location>
</feature>
<protein>
    <submittedName>
        <fullName evidence="2">Uncharacterized protein</fullName>
    </submittedName>
</protein>
<reference evidence="2 3" key="1">
    <citation type="journal article" date="2015" name="Nature">
        <title>rRNA introns, odd ribosomes, and small enigmatic genomes across a large radiation of phyla.</title>
        <authorList>
            <person name="Brown C.T."/>
            <person name="Hug L.A."/>
            <person name="Thomas B.C."/>
            <person name="Sharon I."/>
            <person name="Castelle C.J."/>
            <person name="Singh A."/>
            <person name="Wilkins M.J."/>
            <person name="Williams K.H."/>
            <person name="Banfield J.F."/>
        </authorList>
    </citation>
    <scope>NUCLEOTIDE SEQUENCE [LARGE SCALE GENOMIC DNA]</scope>
</reference>
<dbReference type="EMBL" id="LBTX01000010">
    <property type="protein sequence ID" value="KKQ49885.1"/>
    <property type="molecule type" value="Genomic_DNA"/>
</dbReference>
<organism evidence="2 3">
    <name type="scientific">Candidatus Shapirobacteria bacterium GW2011_GWE1_38_10</name>
    <dbReference type="NCBI Taxonomy" id="1618488"/>
    <lineage>
        <taxon>Bacteria</taxon>
        <taxon>Candidatus Shapironibacteriota</taxon>
    </lineage>
</organism>
<proteinExistence type="predicted"/>
<keyword evidence="1" id="KW-0812">Transmembrane</keyword>
<dbReference type="InterPro" id="IPR043716">
    <property type="entry name" value="DUF5657"/>
</dbReference>
<evidence type="ECO:0000256" key="1">
    <source>
        <dbReference type="SAM" id="Phobius"/>
    </source>
</evidence>
<comment type="caution">
    <text evidence="2">The sequence shown here is derived from an EMBL/GenBank/DDBJ whole genome shotgun (WGS) entry which is preliminary data.</text>
</comment>
<evidence type="ECO:0000313" key="2">
    <source>
        <dbReference type="EMBL" id="KKQ49885.1"/>
    </source>
</evidence>
<accession>A0A0G0IFV9</accession>
<keyword evidence="1" id="KW-1133">Transmembrane helix</keyword>